<feature type="transmembrane region" description="Helical" evidence="5">
    <location>
        <begin position="103"/>
        <end position="123"/>
    </location>
</feature>
<evidence type="ECO:0000256" key="2">
    <source>
        <dbReference type="ARBA" id="ARBA00022692"/>
    </source>
</evidence>
<dbReference type="GO" id="GO:0016020">
    <property type="term" value="C:membrane"/>
    <property type="evidence" value="ECO:0007669"/>
    <property type="project" value="UniProtKB-SubCell"/>
</dbReference>
<name>A0A8S3YZW9_9EUPU</name>
<dbReference type="Pfam" id="PF03619">
    <property type="entry name" value="Solute_trans_a"/>
    <property type="match status" value="1"/>
</dbReference>
<evidence type="ECO:0000256" key="5">
    <source>
        <dbReference type="SAM" id="Phobius"/>
    </source>
</evidence>
<feature type="transmembrane region" description="Helical" evidence="5">
    <location>
        <begin position="201"/>
        <end position="219"/>
    </location>
</feature>
<keyword evidence="2 5" id="KW-0812">Transmembrane</keyword>
<dbReference type="EMBL" id="CAJHNH020001347">
    <property type="protein sequence ID" value="CAG5122723.1"/>
    <property type="molecule type" value="Genomic_DNA"/>
</dbReference>
<feature type="transmembrane region" description="Helical" evidence="5">
    <location>
        <begin position="240"/>
        <end position="261"/>
    </location>
</feature>
<reference evidence="6" key="1">
    <citation type="submission" date="2021-04" db="EMBL/GenBank/DDBJ databases">
        <authorList>
            <consortium name="Molecular Ecology Group"/>
        </authorList>
    </citation>
    <scope>NUCLEOTIDE SEQUENCE</scope>
</reference>
<gene>
    <name evidence="6" type="ORF">CUNI_LOCUS8281</name>
</gene>
<evidence type="ECO:0000313" key="6">
    <source>
        <dbReference type="EMBL" id="CAG5122723.1"/>
    </source>
</evidence>
<sequence length="354" mass="39248">MNVSNLSDSTLDPCSDPLAPLSATFFKNISASEKGLIAICGVCVLLTVIVYLEHIHYVLNRYQTNMTVKCRTLEILALYPTVSLTALAALCVPRSVIYCHLINAIYIAVSVCSFSSLMVLYFGGSKKLSWRLKGEEVATRQPPCCCCCLCLPNLAAAVRNVRLMKALVLQTAIVHFLLTFVTLVLLSDHKFTPGQFTLDNAYPYLNAVALISSLLALFGQHVFFKLCKDLLKPDYLVAKYLALQLVIVCCQLQDGVFTILARFDLPVCVGILTTAVRGNEMLQMLLVFEMFLLSLLARWLYHRPQDITSELSCEHKQTQATVSGHYVMDKIEAASSANNVTSQLPMETVTHSYL</sequence>
<feature type="transmembrane region" description="Helical" evidence="5">
    <location>
        <begin position="281"/>
        <end position="301"/>
    </location>
</feature>
<dbReference type="AlphaFoldDB" id="A0A8S3YZW9"/>
<evidence type="ECO:0000256" key="1">
    <source>
        <dbReference type="ARBA" id="ARBA00004141"/>
    </source>
</evidence>
<keyword evidence="7" id="KW-1185">Reference proteome</keyword>
<comment type="caution">
    <text evidence="6">The sequence shown here is derived from an EMBL/GenBank/DDBJ whole genome shotgun (WGS) entry which is preliminary data.</text>
</comment>
<feature type="transmembrane region" description="Helical" evidence="5">
    <location>
        <begin position="35"/>
        <end position="52"/>
    </location>
</feature>
<protein>
    <recommendedName>
        <fullName evidence="8">Organic solute transporter alpha-like protein</fullName>
    </recommendedName>
</protein>
<dbReference type="SMART" id="SM01417">
    <property type="entry name" value="Solute_trans_a"/>
    <property type="match status" value="1"/>
</dbReference>
<dbReference type="InterPro" id="IPR005178">
    <property type="entry name" value="Ostalpha/TMEM184C"/>
</dbReference>
<keyword evidence="3 5" id="KW-1133">Transmembrane helix</keyword>
<keyword evidence="4 5" id="KW-0472">Membrane</keyword>
<accession>A0A8S3YZW9</accession>
<proteinExistence type="predicted"/>
<feature type="transmembrane region" description="Helical" evidence="5">
    <location>
        <begin position="73"/>
        <end position="97"/>
    </location>
</feature>
<dbReference type="Proteomes" id="UP000678393">
    <property type="component" value="Unassembled WGS sequence"/>
</dbReference>
<evidence type="ECO:0000256" key="4">
    <source>
        <dbReference type="ARBA" id="ARBA00023136"/>
    </source>
</evidence>
<organism evidence="6 7">
    <name type="scientific">Candidula unifasciata</name>
    <dbReference type="NCBI Taxonomy" id="100452"/>
    <lineage>
        <taxon>Eukaryota</taxon>
        <taxon>Metazoa</taxon>
        <taxon>Spiralia</taxon>
        <taxon>Lophotrochozoa</taxon>
        <taxon>Mollusca</taxon>
        <taxon>Gastropoda</taxon>
        <taxon>Heterobranchia</taxon>
        <taxon>Euthyneura</taxon>
        <taxon>Panpulmonata</taxon>
        <taxon>Eupulmonata</taxon>
        <taxon>Stylommatophora</taxon>
        <taxon>Helicina</taxon>
        <taxon>Helicoidea</taxon>
        <taxon>Geomitridae</taxon>
        <taxon>Candidula</taxon>
    </lineage>
</organism>
<evidence type="ECO:0008006" key="8">
    <source>
        <dbReference type="Google" id="ProtNLM"/>
    </source>
</evidence>
<evidence type="ECO:0000256" key="3">
    <source>
        <dbReference type="ARBA" id="ARBA00022989"/>
    </source>
</evidence>
<dbReference type="PANTHER" id="PTHR23423">
    <property type="entry name" value="ORGANIC SOLUTE TRANSPORTER-RELATED"/>
    <property type="match status" value="1"/>
</dbReference>
<dbReference type="OrthoDB" id="5832279at2759"/>
<evidence type="ECO:0000313" key="7">
    <source>
        <dbReference type="Proteomes" id="UP000678393"/>
    </source>
</evidence>
<comment type="subcellular location">
    <subcellularLocation>
        <location evidence="1">Membrane</location>
        <topology evidence="1">Multi-pass membrane protein</topology>
    </subcellularLocation>
</comment>
<feature type="transmembrane region" description="Helical" evidence="5">
    <location>
        <begin position="167"/>
        <end position="186"/>
    </location>
</feature>